<dbReference type="InterPro" id="IPR016181">
    <property type="entry name" value="Acyl_CoA_acyltransferase"/>
</dbReference>
<accession>A0A975M5C2</accession>
<keyword evidence="2" id="KW-0012">Acyltransferase</keyword>
<dbReference type="KEGG" id="ajg:KKR91_01040"/>
<evidence type="ECO:0000256" key="1">
    <source>
        <dbReference type="ARBA" id="ARBA00022679"/>
    </source>
</evidence>
<name>A0A975M5C2_9MICC</name>
<dbReference type="Proteomes" id="UP000676885">
    <property type="component" value="Chromosome"/>
</dbReference>
<dbReference type="GO" id="GO:0016747">
    <property type="term" value="F:acyltransferase activity, transferring groups other than amino-acyl groups"/>
    <property type="evidence" value="ECO:0007669"/>
    <property type="project" value="InterPro"/>
</dbReference>
<gene>
    <name evidence="6" type="ORF">KKR91_01040</name>
</gene>
<dbReference type="PANTHER" id="PTHR43792:SF8">
    <property type="entry name" value="[RIBOSOMAL PROTEIN US5]-ALANINE N-ACETYLTRANSFERASE"/>
    <property type="match status" value="1"/>
</dbReference>
<evidence type="ECO:0000313" key="7">
    <source>
        <dbReference type="Proteomes" id="UP000676885"/>
    </source>
</evidence>
<feature type="domain" description="N-acetyltransferase" evidence="5">
    <location>
        <begin position="36"/>
        <end position="204"/>
    </location>
</feature>
<dbReference type="PROSITE" id="PS51186">
    <property type="entry name" value="GNAT"/>
    <property type="match status" value="1"/>
</dbReference>
<evidence type="ECO:0000256" key="4">
    <source>
        <dbReference type="SAM" id="MobiDB-lite"/>
    </source>
</evidence>
<reference evidence="6 7" key="1">
    <citation type="submission" date="2021-05" db="EMBL/GenBank/DDBJ databases">
        <title>Novel species in genus Arthrobacter.</title>
        <authorList>
            <person name="Zhang G."/>
        </authorList>
    </citation>
    <scope>NUCLEOTIDE SEQUENCE [LARGE SCALE GENOMIC DNA]</scope>
    <source>
        <strain evidence="7">zg-ZUI227</strain>
    </source>
</reference>
<dbReference type="PANTHER" id="PTHR43792">
    <property type="entry name" value="GNAT FAMILY, PUTATIVE (AFU_ORTHOLOGUE AFUA_3G00765)-RELATED-RELATED"/>
    <property type="match status" value="1"/>
</dbReference>
<evidence type="ECO:0000259" key="5">
    <source>
        <dbReference type="PROSITE" id="PS51186"/>
    </source>
</evidence>
<sequence length="222" mass="24245">MPVVRRTIGPLELPVLTGPLSTSPPVSTPRPTGTRVTLRPFCPADVVLVQSAAQDPLIPLITSVPSTPGRAEALAYIERQHQRARSGEGWSFAIADAETGTGVGQIGLWPGQSLRRTGNPDTIGYWIGPEHRKRGYAGAALALLTEWAVTVQQMPRIELYIEPWNKGSWRAAENAGYTRDVLLPAWQKVGTQWRDMYRYAWTAGTALRTPGEAPRKTGPKIG</sequence>
<dbReference type="InterPro" id="IPR000182">
    <property type="entry name" value="GNAT_dom"/>
</dbReference>
<evidence type="ECO:0000313" key="6">
    <source>
        <dbReference type="EMBL" id="QWC10273.1"/>
    </source>
</evidence>
<organism evidence="6 7">
    <name type="scientific">Arthrobacter jiangjiafuii</name>
    <dbReference type="NCBI Taxonomy" id="2817475"/>
    <lineage>
        <taxon>Bacteria</taxon>
        <taxon>Bacillati</taxon>
        <taxon>Actinomycetota</taxon>
        <taxon>Actinomycetes</taxon>
        <taxon>Micrococcales</taxon>
        <taxon>Micrococcaceae</taxon>
        <taxon>Arthrobacter</taxon>
    </lineage>
</organism>
<dbReference type="Pfam" id="PF13302">
    <property type="entry name" value="Acetyltransf_3"/>
    <property type="match status" value="1"/>
</dbReference>
<proteinExistence type="inferred from homology"/>
<dbReference type="InterPro" id="IPR051531">
    <property type="entry name" value="N-acetyltransferase"/>
</dbReference>
<dbReference type="AlphaFoldDB" id="A0A975M5C2"/>
<dbReference type="SUPFAM" id="SSF55729">
    <property type="entry name" value="Acyl-CoA N-acyltransferases (Nat)"/>
    <property type="match status" value="1"/>
</dbReference>
<evidence type="ECO:0000256" key="3">
    <source>
        <dbReference type="ARBA" id="ARBA00038502"/>
    </source>
</evidence>
<dbReference type="EMBL" id="CP076022">
    <property type="protein sequence ID" value="QWC10273.1"/>
    <property type="molecule type" value="Genomic_DNA"/>
</dbReference>
<evidence type="ECO:0000256" key="2">
    <source>
        <dbReference type="ARBA" id="ARBA00023315"/>
    </source>
</evidence>
<dbReference type="Gene3D" id="3.40.630.30">
    <property type="match status" value="1"/>
</dbReference>
<comment type="similarity">
    <text evidence="3">Belongs to the acetyltransferase family. RimJ subfamily.</text>
</comment>
<keyword evidence="7" id="KW-1185">Reference proteome</keyword>
<keyword evidence="1" id="KW-0808">Transferase</keyword>
<feature type="compositionally biased region" description="Low complexity" evidence="4">
    <location>
        <begin position="16"/>
        <end position="34"/>
    </location>
</feature>
<feature type="region of interest" description="Disordered" evidence="4">
    <location>
        <begin position="14"/>
        <end position="34"/>
    </location>
</feature>
<protein>
    <submittedName>
        <fullName evidence="6">GNAT family N-acetyltransferase</fullName>
    </submittedName>
</protein>